<dbReference type="AlphaFoldDB" id="A0AAJ6ZNR5"/>
<dbReference type="RefSeq" id="XP_013176421.1">
    <property type="nucleotide sequence ID" value="XM_013320967.1"/>
</dbReference>
<dbReference type="Proteomes" id="UP000694872">
    <property type="component" value="Unplaced"/>
</dbReference>
<keyword evidence="3" id="KW-0527">Neuropeptide</keyword>
<reference evidence="3" key="1">
    <citation type="submission" date="2025-08" db="UniProtKB">
        <authorList>
            <consortium name="RefSeq"/>
        </authorList>
    </citation>
    <scope>IDENTIFICATION</scope>
</reference>
<dbReference type="GO" id="GO:0007218">
    <property type="term" value="P:neuropeptide signaling pathway"/>
    <property type="evidence" value="ECO:0007669"/>
    <property type="project" value="UniProtKB-KW"/>
</dbReference>
<keyword evidence="2" id="KW-0472">Membrane</keyword>
<feature type="region of interest" description="Disordered" evidence="1">
    <location>
        <begin position="1"/>
        <end position="22"/>
    </location>
</feature>
<organism evidence="3">
    <name type="scientific">Papilio xuthus</name>
    <name type="common">Asian swallowtail butterfly</name>
    <dbReference type="NCBI Taxonomy" id="66420"/>
    <lineage>
        <taxon>Eukaryota</taxon>
        <taxon>Metazoa</taxon>
        <taxon>Ecdysozoa</taxon>
        <taxon>Arthropoda</taxon>
        <taxon>Hexapoda</taxon>
        <taxon>Insecta</taxon>
        <taxon>Pterygota</taxon>
        <taxon>Neoptera</taxon>
        <taxon>Endopterygota</taxon>
        <taxon>Lepidoptera</taxon>
        <taxon>Glossata</taxon>
        <taxon>Ditrysia</taxon>
        <taxon>Papilionoidea</taxon>
        <taxon>Papilionidae</taxon>
        <taxon>Papilioninae</taxon>
        <taxon>Papilio</taxon>
    </lineage>
</organism>
<evidence type="ECO:0000313" key="3">
    <source>
        <dbReference type="RefSeq" id="XP_013176421.1"/>
    </source>
</evidence>
<accession>A0AAJ6ZNR5</accession>
<feature type="transmembrane region" description="Helical" evidence="2">
    <location>
        <begin position="28"/>
        <end position="45"/>
    </location>
</feature>
<keyword evidence="2" id="KW-1133">Transmembrane helix</keyword>
<proteinExistence type="predicted"/>
<protein>
    <submittedName>
        <fullName evidence="3">FMRFamide-related neuropeptides</fullName>
    </submittedName>
</protein>
<sequence length="97" mass="11126">MAHFNHRKQNRRHANQPDSKFQESKMRAVVVFCLIAMIICLITPTEGNYRKPPFNGSIFGKRGNTENDATERAMSALCEIASETCQMWFSQTSENKK</sequence>
<evidence type="ECO:0000256" key="1">
    <source>
        <dbReference type="SAM" id="MobiDB-lite"/>
    </source>
</evidence>
<evidence type="ECO:0000256" key="2">
    <source>
        <dbReference type="SAM" id="Phobius"/>
    </source>
</evidence>
<dbReference type="GeneID" id="106124371"/>
<dbReference type="CTD" id="3346202"/>
<gene>
    <name evidence="3" type="primary">LOC106124371</name>
</gene>
<name>A0AAJ6ZNR5_PAPXU</name>
<dbReference type="KEGG" id="pxu:106124371"/>
<feature type="compositionally biased region" description="Basic residues" evidence="1">
    <location>
        <begin position="1"/>
        <end position="14"/>
    </location>
</feature>
<keyword evidence="2" id="KW-0812">Transmembrane</keyword>